<gene>
    <name evidence="3" type="ORF">DX873_17670</name>
</gene>
<dbReference type="OrthoDB" id="8737820at2"/>
<dbReference type="AlphaFoldDB" id="A0A371JL98"/>
<evidence type="ECO:0000313" key="4">
    <source>
        <dbReference type="Proteomes" id="UP000261828"/>
    </source>
</evidence>
<dbReference type="PANTHER" id="PTHR42970">
    <property type="entry name" value="PECTATE LYASE C-RELATED"/>
    <property type="match status" value="1"/>
</dbReference>
<dbReference type="GO" id="GO:0046872">
    <property type="term" value="F:metal ion binding"/>
    <property type="evidence" value="ECO:0007669"/>
    <property type="project" value="UniProtKB-KW"/>
</dbReference>
<evidence type="ECO:0000256" key="1">
    <source>
        <dbReference type="ARBA" id="ARBA00022723"/>
    </source>
</evidence>
<protein>
    <recommendedName>
        <fullName evidence="5">Pectate lyase C</fullName>
    </recommendedName>
</protein>
<name>A0A371JL98_9FLAO</name>
<dbReference type="Proteomes" id="UP000261828">
    <property type="component" value="Unassembled WGS sequence"/>
</dbReference>
<dbReference type="InterPro" id="IPR052063">
    <property type="entry name" value="Polysaccharide_Lyase_1"/>
</dbReference>
<reference evidence="3 4" key="1">
    <citation type="submission" date="2018-08" db="EMBL/GenBank/DDBJ databases">
        <title>Muricauda nanhaiensis sp. nov., isolated from seawater of the South China Sea.</title>
        <authorList>
            <person name="Dang Y."/>
        </authorList>
    </citation>
    <scope>NUCLEOTIDE SEQUENCE [LARGE SCALE GENOMIC DNA]</scope>
    <source>
        <strain evidence="3 4">SM1704</strain>
    </source>
</reference>
<dbReference type="RefSeq" id="WP_116185826.1">
    <property type="nucleotide sequence ID" value="NZ_QTJX01000007.1"/>
</dbReference>
<dbReference type="Gene3D" id="2.160.20.10">
    <property type="entry name" value="Single-stranded right-handed beta-helix, Pectin lyase-like"/>
    <property type="match status" value="1"/>
</dbReference>
<evidence type="ECO:0008006" key="5">
    <source>
        <dbReference type="Google" id="ProtNLM"/>
    </source>
</evidence>
<accession>A0A371JL98</accession>
<keyword evidence="1" id="KW-0479">Metal-binding</keyword>
<dbReference type="PANTHER" id="PTHR42970:SF1">
    <property type="entry name" value="PECTATE LYASE C-RELATED"/>
    <property type="match status" value="1"/>
</dbReference>
<evidence type="ECO:0000313" key="3">
    <source>
        <dbReference type="EMBL" id="RDY57727.1"/>
    </source>
</evidence>
<keyword evidence="2" id="KW-0325">Glycoprotein</keyword>
<proteinExistence type="predicted"/>
<evidence type="ECO:0000256" key="2">
    <source>
        <dbReference type="ARBA" id="ARBA00023180"/>
    </source>
</evidence>
<sequence>MRGLTTLILVFFWFGQGVSQSTLTAVDNPLLAFKGAYGAGAFTKDWVGRPLYFVDNCNPSGAGSLSAAISGVNSTGGVVIFNVACENGIENTYNGMTIDQDGNPNGGFYIAGQTAPGKIVVTGGRWRAEETDNIVIRYISHRPNYSGDDAFELISVENVIIDHVSAAWGGDEGYSTRAYGGNPNQNITFQNMFISSSKTGTLLGDSTDPSLAGNLSAHRNLYFNISHRVPNINSDGRADVINNLTWDWQSRLTFINGDTQLNHINNYYEPGIRTTIGDARNKAQQTDLPVIFTEGNVVGKGLFLETDNDRDLWDEFRSGVGGVDLGPSFFASTQYTPLLGNPVPVISADSTFVHVTQEAGNNRHIANDLSVVKDWDMVDDHYLSIISGGEGSHLVYENDPETFTSEQIYIDFHNLSHGTISASRPVGWDTDADGMPDVWELTEYGDLTQGSWGDFDSDGWTNLEEYLALVDVTAQSSPTQGKVINFGRAKIGGRLAKVITN</sequence>
<dbReference type="InterPro" id="IPR011050">
    <property type="entry name" value="Pectin_lyase_fold/virulence"/>
</dbReference>
<organism evidence="3 4">
    <name type="scientific">Flagellimonas nanhaiensis</name>
    <dbReference type="NCBI Taxonomy" id="2292706"/>
    <lineage>
        <taxon>Bacteria</taxon>
        <taxon>Pseudomonadati</taxon>
        <taxon>Bacteroidota</taxon>
        <taxon>Flavobacteriia</taxon>
        <taxon>Flavobacteriales</taxon>
        <taxon>Flavobacteriaceae</taxon>
        <taxon>Flagellimonas</taxon>
    </lineage>
</organism>
<keyword evidence="4" id="KW-1185">Reference proteome</keyword>
<dbReference type="SUPFAM" id="SSF51126">
    <property type="entry name" value="Pectin lyase-like"/>
    <property type="match status" value="1"/>
</dbReference>
<dbReference type="EMBL" id="QTJX01000007">
    <property type="protein sequence ID" value="RDY57727.1"/>
    <property type="molecule type" value="Genomic_DNA"/>
</dbReference>
<dbReference type="InterPro" id="IPR012334">
    <property type="entry name" value="Pectin_lyas_fold"/>
</dbReference>
<comment type="caution">
    <text evidence="3">The sequence shown here is derived from an EMBL/GenBank/DDBJ whole genome shotgun (WGS) entry which is preliminary data.</text>
</comment>